<comment type="caution">
    <text evidence="1">The sequence shown here is derived from an EMBL/GenBank/DDBJ whole genome shotgun (WGS) entry which is preliminary data.</text>
</comment>
<evidence type="ECO:0000313" key="1">
    <source>
        <dbReference type="EMBL" id="EYB97337.1"/>
    </source>
</evidence>
<dbReference type="Proteomes" id="UP000024635">
    <property type="component" value="Unassembled WGS sequence"/>
</dbReference>
<accession>A0A016T3R9</accession>
<name>A0A016T3R9_9BILA</name>
<gene>
    <name evidence="1" type="primary">Acey_s0141.g2212</name>
    <name evidence="1" type="ORF">Y032_0141g2212</name>
</gene>
<dbReference type="AlphaFoldDB" id="A0A016T3R9"/>
<dbReference type="OrthoDB" id="5598377at2759"/>
<evidence type="ECO:0000313" key="2">
    <source>
        <dbReference type="Proteomes" id="UP000024635"/>
    </source>
</evidence>
<protein>
    <recommendedName>
        <fullName evidence="3">Reverse transcriptase domain-containing protein</fullName>
    </recommendedName>
</protein>
<reference evidence="2" key="1">
    <citation type="journal article" date="2015" name="Nat. Genet.">
        <title>The genome and transcriptome of the zoonotic hookworm Ancylostoma ceylanicum identify infection-specific gene families.</title>
        <authorList>
            <person name="Schwarz E.M."/>
            <person name="Hu Y."/>
            <person name="Antoshechkin I."/>
            <person name="Miller M.M."/>
            <person name="Sternberg P.W."/>
            <person name="Aroian R.V."/>
        </authorList>
    </citation>
    <scope>NUCLEOTIDE SEQUENCE</scope>
    <source>
        <strain evidence="2">HY135</strain>
    </source>
</reference>
<proteinExistence type="predicted"/>
<keyword evidence="2" id="KW-1185">Reference proteome</keyword>
<evidence type="ECO:0008006" key="3">
    <source>
        <dbReference type="Google" id="ProtNLM"/>
    </source>
</evidence>
<organism evidence="1 2">
    <name type="scientific">Ancylostoma ceylanicum</name>
    <dbReference type="NCBI Taxonomy" id="53326"/>
    <lineage>
        <taxon>Eukaryota</taxon>
        <taxon>Metazoa</taxon>
        <taxon>Ecdysozoa</taxon>
        <taxon>Nematoda</taxon>
        <taxon>Chromadorea</taxon>
        <taxon>Rhabditida</taxon>
        <taxon>Rhabditina</taxon>
        <taxon>Rhabditomorpha</taxon>
        <taxon>Strongyloidea</taxon>
        <taxon>Ancylostomatidae</taxon>
        <taxon>Ancylostomatinae</taxon>
        <taxon>Ancylostoma</taxon>
    </lineage>
</organism>
<sequence length="79" mass="8739">MSNEEFPHPPIPSAIPVLGPVPSIQEEEVASALAKMRNGRAPGPDNLLSEIWKIAEDEKKRWLTSFFNDIMAEGKPPQS</sequence>
<dbReference type="EMBL" id="JARK01001477">
    <property type="protein sequence ID" value="EYB97337.1"/>
    <property type="molecule type" value="Genomic_DNA"/>
</dbReference>